<evidence type="ECO:0000256" key="4">
    <source>
        <dbReference type="ARBA" id="ARBA00023163"/>
    </source>
</evidence>
<dbReference type="CDD" id="cd00067">
    <property type="entry name" value="GAL4"/>
    <property type="match status" value="1"/>
</dbReference>
<dbReference type="Pfam" id="PF00172">
    <property type="entry name" value="Zn_clus"/>
    <property type="match status" value="1"/>
</dbReference>
<reference evidence="7 8" key="1">
    <citation type="submission" date="2015-01" db="EMBL/GenBank/DDBJ databases">
        <title>The Genome Sequence of Rhinocladiella mackenzie CBS 650.93.</title>
        <authorList>
            <consortium name="The Broad Institute Genomics Platform"/>
            <person name="Cuomo C."/>
            <person name="de Hoog S."/>
            <person name="Gorbushina A."/>
            <person name="Stielow B."/>
            <person name="Teixiera M."/>
            <person name="Abouelleil A."/>
            <person name="Chapman S.B."/>
            <person name="Priest M."/>
            <person name="Young S.K."/>
            <person name="Wortman J."/>
            <person name="Nusbaum C."/>
            <person name="Birren B."/>
        </authorList>
    </citation>
    <scope>NUCLEOTIDE SEQUENCE [LARGE SCALE GENOMIC DNA]</scope>
    <source>
        <strain evidence="7 8">CBS 650.93</strain>
    </source>
</reference>
<dbReference type="Pfam" id="PF11951">
    <property type="entry name" value="Fungal_trans_2"/>
    <property type="match status" value="1"/>
</dbReference>
<keyword evidence="4" id="KW-0804">Transcription</keyword>
<dbReference type="PANTHER" id="PTHR37534:SF46">
    <property type="entry name" value="ZN(II)2CYS6 TRANSCRIPTION FACTOR (EUROFUNG)"/>
    <property type="match status" value="1"/>
</dbReference>
<proteinExistence type="predicted"/>
<dbReference type="GO" id="GO:0008270">
    <property type="term" value="F:zinc ion binding"/>
    <property type="evidence" value="ECO:0007669"/>
    <property type="project" value="InterPro"/>
</dbReference>
<dbReference type="PANTHER" id="PTHR37534">
    <property type="entry name" value="TRANSCRIPTIONAL ACTIVATOR PROTEIN UGA3"/>
    <property type="match status" value="1"/>
</dbReference>
<gene>
    <name evidence="7" type="ORF">Z518_01507</name>
</gene>
<evidence type="ECO:0000313" key="8">
    <source>
        <dbReference type="Proteomes" id="UP000053617"/>
    </source>
</evidence>
<dbReference type="EMBL" id="KN847475">
    <property type="protein sequence ID" value="KIX10425.1"/>
    <property type="molecule type" value="Genomic_DNA"/>
</dbReference>
<evidence type="ECO:0000256" key="1">
    <source>
        <dbReference type="ARBA" id="ARBA00004123"/>
    </source>
</evidence>
<dbReference type="GO" id="GO:0003677">
    <property type="term" value="F:DNA binding"/>
    <property type="evidence" value="ECO:0007669"/>
    <property type="project" value="UniProtKB-KW"/>
</dbReference>
<evidence type="ECO:0000313" key="7">
    <source>
        <dbReference type="EMBL" id="KIX10425.1"/>
    </source>
</evidence>
<feature type="domain" description="Zn(2)-C6 fungal-type" evidence="6">
    <location>
        <begin position="16"/>
        <end position="46"/>
    </location>
</feature>
<organism evidence="7 8">
    <name type="scientific">Rhinocladiella mackenziei CBS 650.93</name>
    <dbReference type="NCBI Taxonomy" id="1442369"/>
    <lineage>
        <taxon>Eukaryota</taxon>
        <taxon>Fungi</taxon>
        <taxon>Dikarya</taxon>
        <taxon>Ascomycota</taxon>
        <taxon>Pezizomycotina</taxon>
        <taxon>Eurotiomycetes</taxon>
        <taxon>Chaetothyriomycetidae</taxon>
        <taxon>Chaetothyriales</taxon>
        <taxon>Herpotrichiellaceae</taxon>
        <taxon>Rhinocladiella</taxon>
    </lineage>
</organism>
<dbReference type="Proteomes" id="UP000053617">
    <property type="component" value="Unassembled WGS sequence"/>
</dbReference>
<dbReference type="AlphaFoldDB" id="A0A0D2JLS7"/>
<keyword evidence="8" id="KW-1185">Reference proteome</keyword>
<comment type="subcellular location">
    <subcellularLocation>
        <location evidence="1">Nucleus</location>
    </subcellularLocation>
</comment>
<sequence>MSSRASRHPRLRAKTGCLTCKKRRKKCDEKYPACSRCTISGRPCQWPTAEELTDRRWASHRARESASPRLPDTYIRTRPYDDDNAPVRARPLSTKNKELPFSTDTNAWLLSESAAHQVLCHDLESVLSRHFVEKYYDLILLPNCHPEFYHGWITEIQHLMIRHKSLQYSVLACAASHLHFIDASSQMQELALTYYSHAIRGLSEILASASQIENHNGLLMSVILLYLHGCMGRGTYADIPRHVNAAIRILRLRLLDHDRPLSISRPFDRLAVESVLYQIFLVTMGSWSDPIELDYHFDAEFWLQAENLLARSTLFPGRSIVSNSPVLGIPLALFKLVLSIKQLYQSPVFRRDRETLDHLKTELEEWEGLVLCNQDLDSLWEHEQERLDNADYSLYKDAAYLYVLIASMLVEQLSEDDETSYTGPPQAVPRDKWQIRKATRILRGHQHDDEWARCFIGNWPVYTLGFLVGSAEDVKLVRDDVWRRWEFTKFAQLARFGRDLENTWIRRGYRRSDG</sequence>
<accession>A0A0D2JLS7</accession>
<dbReference type="SUPFAM" id="SSF57701">
    <property type="entry name" value="Zn2/Cys6 DNA-binding domain"/>
    <property type="match status" value="1"/>
</dbReference>
<dbReference type="Gene3D" id="4.10.240.10">
    <property type="entry name" value="Zn(2)-C6 fungal-type DNA-binding domain"/>
    <property type="match status" value="1"/>
</dbReference>
<dbReference type="HOGENOM" id="CLU_023417_3_0_1"/>
<dbReference type="GO" id="GO:0005634">
    <property type="term" value="C:nucleus"/>
    <property type="evidence" value="ECO:0007669"/>
    <property type="project" value="UniProtKB-SubCell"/>
</dbReference>
<dbReference type="InterPro" id="IPR036864">
    <property type="entry name" value="Zn2-C6_fun-type_DNA-bd_sf"/>
</dbReference>
<dbReference type="PROSITE" id="PS50048">
    <property type="entry name" value="ZN2_CY6_FUNGAL_2"/>
    <property type="match status" value="1"/>
</dbReference>
<evidence type="ECO:0000256" key="5">
    <source>
        <dbReference type="ARBA" id="ARBA00023242"/>
    </source>
</evidence>
<dbReference type="InterPro" id="IPR021858">
    <property type="entry name" value="Fun_TF"/>
</dbReference>
<evidence type="ECO:0000256" key="2">
    <source>
        <dbReference type="ARBA" id="ARBA00023015"/>
    </source>
</evidence>
<protein>
    <submittedName>
        <fullName evidence="7">Rhinocladiella mackenziei CBS 650.93 unplaced genomic scaffold supercont1.1, whole genome shotgun sequence</fullName>
    </submittedName>
</protein>
<evidence type="ECO:0000256" key="3">
    <source>
        <dbReference type="ARBA" id="ARBA00023125"/>
    </source>
</evidence>
<keyword evidence="5" id="KW-0539">Nucleus</keyword>
<dbReference type="VEuPathDB" id="FungiDB:Z518_01507"/>
<keyword evidence="2" id="KW-0805">Transcription regulation</keyword>
<dbReference type="PROSITE" id="PS00463">
    <property type="entry name" value="ZN2_CY6_FUNGAL_1"/>
    <property type="match status" value="1"/>
</dbReference>
<dbReference type="OrthoDB" id="1919336at2759"/>
<dbReference type="RefSeq" id="XP_013277561.1">
    <property type="nucleotide sequence ID" value="XM_013422107.1"/>
</dbReference>
<dbReference type="InterPro" id="IPR001138">
    <property type="entry name" value="Zn2Cys6_DnaBD"/>
</dbReference>
<evidence type="ECO:0000259" key="6">
    <source>
        <dbReference type="PROSITE" id="PS50048"/>
    </source>
</evidence>
<name>A0A0D2JLS7_9EURO</name>
<dbReference type="SMART" id="SM00066">
    <property type="entry name" value="GAL4"/>
    <property type="match status" value="1"/>
</dbReference>
<dbReference type="GO" id="GO:0000981">
    <property type="term" value="F:DNA-binding transcription factor activity, RNA polymerase II-specific"/>
    <property type="evidence" value="ECO:0007669"/>
    <property type="project" value="InterPro"/>
</dbReference>
<keyword evidence="3" id="KW-0238">DNA-binding</keyword>
<dbReference type="GeneID" id="25289578"/>